<feature type="transmembrane region" description="Helical" evidence="6">
    <location>
        <begin position="370"/>
        <end position="390"/>
    </location>
</feature>
<reference evidence="7" key="2">
    <citation type="journal article" date="2023" name="IMA Fungus">
        <title>Comparative genomic study of the Penicillium genus elucidates a diverse pangenome and 15 lateral gene transfer events.</title>
        <authorList>
            <person name="Petersen C."/>
            <person name="Sorensen T."/>
            <person name="Nielsen M.R."/>
            <person name="Sondergaard T.E."/>
            <person name="Sorensen J.L."/>
            <person name="Fitzpatrick D.A."/>
            <person name="Frisvad J.C."/>
            <person name="Nielsen K.L."/>
        </authorList>
    </citation>
    <scope>NUCLEOTIDE SEQUENCE</scope>
    <source>
        <strain evidence="7">IBT 15544</strain>
    </source>
</reference>
<evidence type="ECO:0000313" key="7">
    <source>
        <dbReference type="EMBL" id="KAJ5197917.1"/>
    </source>
</evidence>
<proteinExistence type="predicted"/>
<evidence type="ECO:0000256" key="3">
    <source>
        <dbReference type="ARBA" id="ARBA00022989"/>
    </source>
</evidence>
<evidence type="ECO:0000256" key="1">
    <source>
        <dbReference type="ARBA" id="ARBA00004141"/>
    </source>
</evidence>
<evidence type="ECO:0008006" key="9">
    <source>
        <dbReference type="Google" id="ProtNLM"/>
    </source>
</evidence>
<feature type="transmembrane region" description="Helical" evidence="6">
    <location>
        <begin position="491"/>
        <end position="513"/>
    </location>
</feature>
<dbReference type="Gene3D" id="1.20.1250.20">
    <property type="entry name" value="MFS general substrate transporter like domains"/>
    <property type="match status" value="1"/>
</dbReference>
<dbReference type="OrthoDB" id="3936150at2759"/>
<sequence length="560" mass="61340">MQSYLQYRRLGKSVRSQLDNASPVKETPTAARDSDTDTPTNPDEISQHVPRSNQSPLARTASWGSSRTALAYSIAGIDVQKQSESPDQPAHLFIVGWDGPNDPQNPRNHSVASRLTATLLVSALGWIVGAATSINSGVLPQNTEAFHVSDVVGSLVTGMYLLGFAAGSLVSGPLSEILGRNAVYVSSLTLFMIFIMGIFGCPPLTCAGGTIADLWNPLEKTLYFPMYAVLSSSGPVLGPAVASYMGQTGVLSWRWTSWIILIGSGAILVLIILFQPETYGPLLLKWKGKHLRKMTGDPRFRSEMDMEKIALFSRIGGAMKRQFLITIHEPIILLISLYMTVLYIVLFTFFDGYAFIFTDMHGLSQGLTNIVWVAMYVGIMLSGFLLPFVYRGTKKNFTQAAEAANGADPAVDPRALDNVHTQPEIRLWFAMFGAPFIPISLFWMGWTDFPSISVWSPIIASSAFGLGTICVFISSYMYVIDSYGIYAASALGFMTVSRYCAAGGMTIVGIPFYRNMGVHWTLTILGCISAIMVPVPYVFYRFGPAIRSWSRYAITEVVKV</sequence>
<dbReference type="EMBL" id="JAPQKR010000014">
    <property type="protein sequence ID" value="KAJ5197917.1"/>
    <property type="molecule type" value="Genomic_DNA"/>
</dbReference>
<feature type="compositionally biased region" description="Polar residues" evidence="5">
    <location>
        <begin position="37"/>
        <end position="62"/>
    </location>
</feature>
<feature type="transmembrane region" description="Helical" evidence="6">
    <location>
        <begin position="182"/>
        <end position="200"/>
    </location>
</feature>
<feature type="transmembrane region" description="Helical" evidence="6">
    <location>
        <begin position="117"/>
        <end position="139"/>
    </location>
</feature>
<accession>A0A9W9MF24</accession>
<feature type="transmembrane region" description="Helical" evidence="6">
    <location>
        <begin position="458"/>
        <end position="479"/>
    </location>
</feature>
<feature type="transmembrane region" description="Helical" evidence="6">
    <location>
        <begin position="427"/>
        <end position="446"/>
    </location>
</feature>
<dbReference type="InterPro" id="IPR036259">
    <property type="entry name" value="MFS_trans_sf"/>
</dbReference>
<comment type="caution">
    <text evidence="7">The sequence shown here is derived from an EMBL/GenBank/DDBJ whole genome shotgun (WGS) entry which is preliminary data.</text>
</comment>
<dbReference type="GeneID" id="83181397"/>
<evidence type="ECO:0000313" key="8">
    <source>
        <dbReference type="Proteomes" id="UP001150904"/>
    </source>
</evidence>
<protein>
    <recommendedName>
        <fullName evidence="9">Major facilitator superfamily (MFS) profile domain-containing protein</fullName>
    </recommendedName>
</protein>
<evidence type="ECO:0000256" key="2">
    <source>
        <dbReference type="ARBA" id="ARBA00022692"/>
    </source>
</evidence>
<feature type="transmembrane region" description="Helical" evidence="6">
    <location>
        <begin position="331"/>
        <end position="350"/>
    </location>
</feature>
<evidence type="ECO:0000256" key="6">
    <source>
        <dbReference type="SAM" id="Phobius"/>
    </source>
</evidence>
<keyword evidence="2 6" id="KW-0812">Transmembrane</keyword>
<keyword evidence="8" id="KW-1185">Reference proteome</keyword>
<dbReference type="PANTHER" id="PTHR23502">
    <property type="entry name" value="MAJOR FACILITATOR SUPERFAMILY"/>
    <property type="match status" value="1"/>
</dbReference>
<name>A0A9W9MF24_9EURO</name>
<dbReference type="GO" id="GO:0005886">
    <property type="term" value="C:plasma membrane"/>
    <property type="evidence" value="ECO:0007669"/>
    <property type="project" value="TreeGrafter"/>
</dbReference>
<evidence type="ECO:0000256" key="4">
    <source>
        <dbReference type="ARBA" id="ARBA00023136"/>
    </source>
</evidence>
<dbReference type="Proteomes" id="UP001150904">
    <property type="component" value="Unassembled WGS sequence"/>
</dbReference>
<reference evidence="7" key="1">
    <citation type="submission" date="2022-12" db="EMBL/GenBank/DDBJ databases">
        <authorList>
            <person name="Petersen C."/>
        </authorList>
    </citation>
    <scope>NUCLEOTIDE SEQUENCE</scope>
    <source>
        <strain evidence="7">IBT 15544</strain>
    </source>
</reference>
<feature type="transmembrane region" description="Helical" evidence="6">
    <location>
        <begin position="519"/>
        <end position="540"/>
    </location>
</feature>
<dbReference type="PANTHER" id="PTHR23502:SF47">
    <property type="entry name" value="MAJOR FACILITATOR SUPERFAMILY (MFS) PROFILE DOMAIN-CONTAINING PROTEIN-RELATED"/>
    <property type="match status" value="1"/>
</dbReference>
<evidence type="ECO:0000256" key="5">
    <source>
        <dbReference type="SAM" id="MobiDB-lite"/>
    </source>
</evidence>
<keyword evidence="4 6" id="KW-0472">Membrane</keyword>
<dbReference type="GO" id="GO:0022857">
    <property type="term" value="F:transmembrane transporter activity"/>
    <property type="evidence" value="ECO:0007669"/>
    <property type="project" value="InterPro"/>
</dbReference>
<dbReference type="Pfam" id="PF07690">
    <property type="entry name" value="MFS_1"/>
    <property type="match status" value="1"/>
</dbReference>
<feature type="region of interest" description="Disordered" evidence="5">
    <location>
        <begin position="14"/>
        <end position="62"/>
    </location>
</feature>
<keyword evidence="3 6" id="KW-1133">Transmembrane helix</keyword>
<dbReference type="InterPro" id="IPR011701">
    <property type="entry name" value="MFS"/>
</dbReference>
<comment type="subcellular location">
    <subcellularLocation>
        <location evidence="1">Membrane</location>
        <topology evidence="1">Multi-pass membrane protein</topology>
    </subcellularLocation>
</comment>
<dbReference type="AlphaFoldDB" id="A0A9W9MF24"/>
<gene>
    <name evidence="7" type="ORF">N7498_007034</name>
</gene>
<feature type="transmembrane region" description="Helical" evidence="6">
    <location>
        <begin position="151"/>
        <end position="170"/>
    </location>
</feature>
<dbReference type="SUPFAM" id="SSF103473">
    <property type="entry name" value="MFS general substrate transporter"/>
    <property type="match status" value="1"/>
</dbReference>
<organism evidence="7 8">
    <name type="scientific">Penicillium cinerascens</name>
    <dbReference type="NCBI Taxonomy" id="70096"/>
    <lineage>
        <taxon>Eukaryota</taxon>
        <taxon>Fungi</taxon>
        <taxon>Dikarya</taxon>
        <taxon>Ascomycota</taxon>
        <taxon>Pezizomycotina</taxon>
        <taxon>Eurotiomycetes</taxon>
        <taxon>Eurotiomycetidae</taxon>
        <taxon>Eurotiales</taxon>
        <taxon>Aspergillaceae</taxon>
        <taxon>Penicillium</taxon>
    </lineage>
</organism>
<dbReference type="CDD" id="cd17323">
    <property type="entry name" value="MFS_Tpo1_MDR_like"/>
    <property type="match status" value="1"/>
</dbReference>
<dbReference type="RefSeq" id="XP_058306345.1">
    <property type="nucleotide sequence ID" value="XM_058454096.1"/>
</dbReference>
<feature type="transmembrane region" description="Helical" evidence="6">
    <location>
        <begin position="255"/>
        <end position="274"/>
    </location>
</feature>